<sequence length="268" mass="30964">MILLGFDVEEFDMPFEYGKSISFDEQLEISTKGTNIILNLLKERGIKATFFCTANYAIHKPEVIKRMVAEGHEIASHGYYHSDFKAEHLRQSKLALEDISGTEVTGFRMARMMPVDEAEIAKAGYEYNSSINPTWLPGRYNNFDKPRSWFYDHDVLQIPASVSPVVRFPLFWLSFHNLPLSLLKKMASATHKKDGYLNLYFHPWEFTDLHDKDKFGFPGYVSKNSGEAFARRIGNFIDWATDNCYTFRRTDAFCSSVKNKNKPEPVLR</sequence>
<dbReference type="Proteomes" id="UP000251402">
    <property type="component" value="Chromosome"/>
</dbReference>
<dbReference type="GO" id="GO:0005975">
    <property type="term" value="P:carbohydrate metabolic process"/>
    <property type="evidence" value="ECO:0007669"/>
    <property type="project" value="InterPro"/>
</dbReference>
<feature type="domain" description="NodB homology" evidence="1">
    <location>
        <begin position="17"/>
        <end position="83"/>
    </location>
</feature>
<dbReference type="OrthoDB" id="9806342at2"/>
<name>A0A5C1I396_9SPHI</name>
<evidence type="ECO:0000313" key="3">
    <source>
        <dbReference type="Proteomes" id="UP000251402"/>
    </source>
</evidence>
<dbReference type="GO" id="GO:0016810">
    <property type="term" value="F:hydrolase activity, acting on carbon-nitrogen (but not peptide) bonds"/>
    <property type="evidence" value="ECO:0007669"/>
    <property type="project" value="InterPro"/>
</dbReference>
<evidence type="ECO:0000259" key="1">
    <source>
        <dbReference type="PROSITE" id="PS51677"/>
    </source>
</evidence>
<dbReference type="AlphaFoldDB" id="A0A5C1I396"/>
<dbReference type="InterPro" id="IPR045235">
    <property type="entry name" value="PuuE_HpPgdA-like"/>
</dbReference>
<keyword evidence="3" id="KW-1185">Reference proteome</keyword>
<dbReference type="PANTHER" id="PTHR47561:SF1">
    <property type="entry name" value="POLYSACCHARIDE DEACETYLASE FAMILY PROTEIN (AFU_ORTHOLOGUE AFUA_6G05030)"/>
    <property type="match status" value="1"/>
</dbReference>
<proteinExistence type="predicted"/>
<dbReference type="Pfam" id="PF01522">
    <property type="entry name" value="Polysacc_deac_1"/>
    <property type="match status" value="1"/>
</dbReference>
<dbReference type="PANTHER" id="PTHR47561">
    <property type="entry name" value="POLYSACCHARIDE DEACETYLASE FAMILY PROTEIN (AFU_ORTHOLOGUE AFUA_6G05030)"/>
    <property type="match status" value="1"/>
</dbReference>
<reference evidence="2" key="1">
    <citation type="submission" date="2019-08" db="EMBL/GenBank/DDBJ databases">
        <title>Comparative genome analysis confer to the adaptation heavy metal polluted environment.</title>
        <authorList>
            <person name="Li Y."/>
        </authorList>
    </citation>
    <scope>NUCLEOTIDE SEQUENCE [LARGE SCALE GENOMIC DNA]</scope>
    <source>
        <strain evidence="2">P1</strain>
    </source>
</reference>
<dbReference type="RefSeq" id="WP_112567539.1">
    <property type="nucleotide sequence ID" value="NZ_CP043450.1"/>
</dbReference>
<dbReference type="EMBL" id="CP043450">
    <property type="protein sequence ID" value="QEM11760.1"/>
    <property type="molecule type" value="Genomic_DNA"/>
</dbReference>
<dbReference type="InterPro" id="IPR011330">
    <property type="entry name" value="Glyco_hydro/deAcase_b/a-brl"/>
</dbReference>
<dbReference type="InterPro" id="IPR002509">
    <property type="entry name" value="NODB_dom"/>
</dbReference>
<dbReference type="SUPFAM" id="SSF88713">
    <property type="entry name" value="Glycoside hydrolase/deacetylase"/>
    <property type="match status" value="1"/>
</dbReference>
<gene>
    <name evidence="2" type="ORF">DEO27_017585</name>
</gene>
<protein>
    <submittedName>
        <fullName evidence="2">Polysaccharide deacetylase family protein</fullName>
    </submittedName>
</protein>
<organism evidence="2 3">
    <name type="scientific">Mucilaginibacter rubeus</name>
    <dbReference type="NCBI Taxonomy" id="2027860"/>
    <lineage>
        <taxon>Bacteria</taxon>
        <taxon>Pseudomonadati</taxon>
        <taxon>Bacteroidota</taxon>
        <taxon>Sphingobacteriia</taxon>
        <taxon>Sphingobacteriales</taxon>
        <taxon>Sphingobacteriaceae</taxon>
        <taxon>Mucilaginibacter</taxon>
    </lineage>
</organism>
<evidence type="ECO:0000313" key="2">
    <source>
        <dbReference type="EMBL" id="QEM11760.1"/>
    </source>
</evidence>
<accession>A0A5C1I396</accession>
<dbReference type="PROSITE" id="PS51677">
    <property type="entry name" value="NODB"/>
    <property type="match status" value="1"/>
</dbReference>
<dbReference type="Gene3D" id="3.20.20.370">
    <property type="entry name" value="Glycoside hydrolase/deacetylase"/>
    <property type="match status" value="1"/>
</dbReference>
<dbReference type="KEGG" id="mrub:DEO27_017585"/>
<dbReference type="CDD" id="cd10941">
    <property type="entry name" value="CE4_PuuE_HpPgdA_like_2"/>
    <property type="match status" value="1"/>
</dbReference>